<dbReference type="RefSeq" id="XP_028864014.1">
    <property type="nucleotide sequence ID" value="XM_029007646.1"/>
</dbReference>
<dbReference type="GeneID" id="39871404"/>
<feature type="signal peptide" evidence="1">
    <location>
        <begin position="1"/>
        <end position="22"/>
    </location>
</feature>
<dbReference type="VEuPathDB" id="PlasmoDB:PmUG01_13068400"/>
<name>A0A1D3TDP2_PLAMA</name>
<sequence length="281" mass="33379">MEQKINLLLFIKISTFTLLSWTKCFMNNTSIFNKSLDENYNLGKTLVTRTYRILVKYKYDKDSVTERLKEHKYKCESNEKKCITNNEKKTTENKKELNRCSSINTGVHKQLMNNKTCIFETKKYSQIEKKIFKELDYIDFLEKNRTISDKTFRKAVFKKCRVRIVLPLFMVLLLSTYLILDSFCSCGLIKWLLVVLKENIGAGWSRPLHDFLDKLNLDILWISGCVGKEGAKRTWTFITIPFLYYVIYCMPLFIIGVTIILYIIYYHKKVKKYQNIKFRKG</sequence>
<evidence type="ECO:0000313" key="2">
    <source>
        <dbReference type="EMBL" id="SCP03039.1"/>
    </source>
</evidence>
<protein>
    <submittedName>
        <fullName evidence="2">Fam-l protein</fullName>
    </submittedName>
</protein>
<dbReference type="AlphaFoldDB" id="A0A1D3TDP2"/>
<dbReference type="KEGG" id="pmal:PMUG01_13068400"/>
<evidence type="ECO:0000313" key="3">
    <source>
        <dbReference type="Proteomes" id="UP000219813"/>
    </source>
</evidence>
<proteinExistence type="predicted"/>
<dbReference type="InterPro" id="IPR022139">
    <property type="entry name" value="Fam-L/Fam-M-like_plasmodium"/>
</dbReference>
<organism evidence="2 3">
    <name type="scientific">Plasmodium malariae</name>
    <dbReference type="NCBI Taxonomy" id="5858"/>
    <lineage>
        <taxon>Eukaryota</taxon>
        <taxon>Sar</taxon>
        <taxon>Alveolata</taxon>
        <taxon>Apicomplexa</taxon>
        <taxon>Aconoidasida</taxon>
        <taxon>Haemosporida</taxon>
        <taxon>Plasmodiidae</taxon>
        <taxon>Plasmodium</taxon>
        <taxon>Plasmodium (Plasmodium)</taxon>
    </lineage>
</organism>
<gene>
    <name evidence="2" type="primary">PmUG01_13068400</name>
    <name evidence="2" type="ORF">PMUG01_13068400</name>
</gene>
<dbReference type="Proteomes" id="UP000219813">
    <property type="component" value="Chromosome 13"/>
</dbReference>
<keyword evidence="1" id="KW-0732">Signal</keyword>
<accession>A0A1D3TDP2</accession>
<feature type="chain" id="PRO_5008921410" evidence="1">
    <location>
        <begin position="23"/>
        <end position="281"/>
    </location>
</feature>
<evidence type="ECO:0000256" key="1">
    <source>
        <dbReference type="SAM" id="SignalP"/>
    </source>
</evidence>
<keyword evidence="3" id="KW-1185">Reference proteome</keyword>
<dbReference type="EMBL" id="LT594634">
    <property type="protein sequence ID" value="SCP03039.1"/>
    <property type="molecule type" value="Genomic_DNA"/>
</dbReference>
<dbReference type="Pfam" id="PF12420">
    <property type="entry name" value="DUF3671"/>
    <property type="match status" value="1"/>
</dbReference>
<reference evidence="2 3" key="1">
    <citation type="submission" date="2016-06" db="EMBL/GenBank/DDBJ databases">
        <authorList>
            <consortium name="Pathogen Informatics"/>
        </authorList>
    </citation>
    <scope>NUCLEOTIDE SEQUENCE [LARGE SCALE GENOMIC DNA]</scope>
</reference>